<evidence type="ECO:0008006" key="5">
    <source>
        <dbReference type="Google" id="ProtNLM"/>
    </source>
</evidence>
<organism evidence="3 4">
    <name type="scientific">Cymbomonas tetramitiformis</name>
    <dbReference type="NCBI Taxonomy" id="36881"/>
    <lineage>
        <taxon>Eukaryota</taxon>
        <taxon>Viridiplantae</taxon>
        <taxon>Chlorophyta</taxon>
        <taxon>Pyramimonadophyceae</taxon>
        <taxon>Pyramimonadales</taxon>
        <taxon>Pyramimonadaceae</taxon>
        <taxon>Cymbomonas</taxon>
    </lineage>
</organism>
<evidence type="ECO:0000256" key="2">
    <source>
        <dbReference type="SAM" id="Phobius"/>
    </source>
</evidence>
<reference evidence="3 4" key="1">
    <citation type="journal article" date="2015" name="Genome Biol. Evol.">
        <title>Comparative Genomics of a Bacterivorous Green Alga Reveals Evolutionary Causalities and Consequences of Phago-Mixotrophic Mode of Nutrition.</title>
        <authorList>
            <person name="Burns J.A."/>
            <person name="Paasch A."/>
            <person name="Narechania A."/>
            <person name="Kim E."/>
        </authorList>
    </citation>
    <scope>NUCLEOTIDE SEQUENCE [LARGE SCALE GENOMIC DNA]</scope>
    <source>
        <strain evidence="3 4">PLY_AMNH</strain>
    </source>
</reference>
<protein>
    <recommendedName>
        <fullName evidence="5">Right handed beta helix domain-containing protein</fullName>
    </recommendedName>
</protein>
<sequence length="1898" mass="205033">MFTPREGIAADESDTCAGNTSATFITRTGLWVEEQSWYISDDCRWGQKYGDLVTNEYIYFTTCCFPQNITTAQLHCYDSWDDGWEGTTVTVESNGLEYCVKFYDGAELIETVNLVPAPPPPPSPPPLPNAPPLEVYESTVVITDSLHSTQLLSGAIKNDAVDTIMLHVDVYVGENVLPNVNTSLSIVGACNSSEGTRCVLDGEERHRIFVVDAGVVFVLKDLILRNGKPTNMHTTGGLYEEADGGALIVYGDVRLEGCLLQNNMASDGGGLFCYKGSITLNHTQVLGNMALTGGGLSGTECDIKLLESEISQNYVASTGGGLHLELGSAFTSTNSSVCHNYAGDVGAGLYLSESTALVHGSIICNNTSEEDGGGASLDDSSVLQCIDSDIRYNTAFHSCGGIYLDEENQLLVLRSNVHHNNAYDGSGGGVGTANGNLVNVSNSVVTNNVAANGGGGLHILGSSSLVLGDSSLIGNNKAEEGGGIYGGAEAKVVANSIVLSGNTAERGGGVYLYNSDFANIQVSFNRASNGGGCYFGVGGNSSILNSHLTLNNALKGSALNLGDEAVLEVEGCSLSGNTAVEVGGGVAISHNSQLRMQTTSLSNNSAEFGAAVFCVRGFLQSAQSAITENVANEAGGAIYSNACNVTFGDDTMFSTNEAVNGNGGAICLRHSSVGRFTGNFFAGNSAASFGGVFQIQRESTVYLQDSVAASNTCKYEGGDISAQDSYLIISGSHLRLAHTMYSGGSIQLFNSWATLLHSNISQASSRQGGAIACLGSTGREGELSLDNVVLFGNIADTGGAFALKFCVANVTSSRLVANNASMLGAGIYMGLASSCTVQYCAFLKNQVMENEDGRGGGIMVDSNTGVLEVEDTLFEAGNAAQGSGIFSQAPQNRSVVRLQSLVFRSNQAHVGPNIFWIYASEEADERRSYITCANCTYPAETTLFSTTAVAYKVLLQETFEPIQTLQLTSGGQLPAVVYVANDFYENRTRLPSEYLSVVASSSAQLGGKTLINMNMTERTATFSDIVMTGEPGRAYNLTFTPSAEQWHSVNLNIELLPCNVGEVYSLDSNLCTACEEGFIKFDNLSTACESCEGIDGLRCLGGSQFILEDGYWMSSEYIEAYCDISEAECAISKVHECALTEACSTPNMPNRTNVQGEPYIRTDILCNTENGYRSNSVICAGCEAGYHYHTTSGCLVCPSQRHLVWIHLLGLLLSIVVIFLVCTKILTYVQGVSPFSAKSARAQIRSKTLVGILVGHVQVMSQTLLVFSSTTVPPLYKDFLVDTVMYVNLSLTDWIPLSCLAYSLGAEVSQTSFYWEFSAYCILLLLGLTVLAVRVGYAYSVTGFTGVRARTRLQKTGHKVKKGDMNVELGRTGGGASAETRDSKLRGAQGSDAMADDLRLNHGSVSSIVNPIANMDDLEKEPDGQHGNEEPVWQIYFGVGGHIDGQEGGEQLKRQATGQEGGEQLERQATGQEGGEQLERQATGREGGLLEKAAPSSRCGDGEEISSEASEWRRMRKLSSQKPKIKSGINTGKRKSRMSFEKKSQRIMGNLINRFSLIGYVLVFLHPTVATNVFQLFNCTLIYQDSEDQYWLKLDRQVECYTPEWYLFAGLASCVMVIYIFGLPFCLAAVPYYLTQFKLVCRVHNNTTRFVHRSKLFFNDPDPSQARTFSSSSQDLTPGTFYVIEEGKQVLVEPQFVADDSPLYDKEGMSTALHHEHALAFLAAYMHPFKDQYYYWLPFEMIRKLAQTSFVIIWQYIDEESDMLYQVMVTCSAVAIHAYCRPYESNVVNRCQTVLLVDQVFVSLLMLAYKSQEGGSKSQGLMIVVSQITLMVVLAGFVLYDLYVAYKVPALEMLCWALSIGIERAKLQRVGRASVVQHLQAWHDKCEASLEASRAKRQ</sequence>
<evidence type="ECO:0000313" key="3">
    <source>
        <dbReference type="EMBL" id="KAK3285879.1"/>
    </source>
</evidence>
<keyword evidence="4" id="KW-1185">Reference proteome</keyword>
<dbReference type="InterPro" id="IPR012334">
    <property type="entry name" value="Pectin_lyas_fold"/>
</dbReference>
<keyword evidence="2" id="KW-0472">Membrane</keyword>
<dbReference type="InterPro" id="IPR011050">
    <property type="entry name" value="Pectin_lyase_fold/virulence"/>
</dbReference>
<dbReference type="Gene3D" id="2.160.20.10">
    <property type="entry name" value="Single-stranded right-handed beta-helix, Pectin lyase-like"/>
    <property type="match status" value="1"/>
</dbReference>
<dbReference type="PANTHER" id="PTHR11319">
    <property type="entry name" value="G PROTEIN-COUPLED RECEPTOR-RELATED"/>
    <property type="match status" value="1"/>
</dbReference>
<evidence type="ECO:0000313" key="4">
    <source>
        <dbReference type="Proteomes" id="UP001190700"/>
    </source>
</evidence>
<dbReference type="SMART" id="SM00710">
    <property type="entry name" value="PbH1"/>
    <property type="match status" value="9"/>
</dbReference>
<feature type="transmembrane region" description="Helical" evidence="2">
    <location>
        <begin position="1605"/>
        <end position="1634"/>
    </location>
</feature>
<dbReference type="PANTHER" id="PTHR11319:SF35">
    <property type="entry name" value="OUTER MEMBRANE PROTEIN PMPC-RELATED"/>
    <property type="match status" value="1"/>
</dbReference>
<feature type="transmembrane region" description="Helical" evidence="2">
    <location>
        <begin position="1792"/>
        <end position="1809"/>
    </location>
</feature>
<keyword evidence="2" id="KW-0812">Transmembrane</keyword>
<dbReference type="Proteomes" id="UP001190700">
    <property type="component" value="Unassembled WGS sequence"/>
</dbReference>
<dbReference type="SUPFAM" id="SSF51126">
    <property type="entry name" value="Pectin lyase-like"/>
    <property type="match status" value="3"/>
</dbReference>
<feature type="transmembrane region" description="Helical" evidence="2">
    <location>
        <begin position="1547"/>
        <end position="1566"/>
    </location>
</feature>
<feature type="transmembrane region" description="Helical" evidence="2">
    <location>
        <begin position="1821"/>
        <end position="1843"/>
    </location>
</feature>
<feature type="region of interest" description="Disordered" evidence="1">
    <location>
        <begin position="1444"/>
        <end position="1517"/>
    </location>
</feature>
<feature type="region of interest" description="Disordered" evidence="1">
    <location>
        <begin position="1365"/>
        <end position="1386"/>
    </location>
</feature>
<name>A0AAE0GWX5_9CHLO</name>
<gene>
    <name evidence="3" type="ORF">CYMTET_6530</name>
</gene>
<proteinExistence type="predicted"/>
<feature type="transmembrane region" description="Helical" evidence="2">
    <location>
        <begin position="1204"/>
        <end position="1227"/>
    </location>
</feature>
<keyword evidence="2" id="KW-1133">Transmembrane helix</keyword>
<comment type="caution">
    <text evidence="3">The sequence shown here is derived from an EMBL/GenBank/DDBJ whole genome shotgun (WGS) entry which is preliminary data.</text>
</comment>
<feature type="transmembrane region" description="Helical" evidence="2">
    <location>
        <begin position="1248"/>
        <end position="1267"/>
    </location>
</feature>
<evidence type="ECO:0000256" key="1">
    <source>
        <dbReference type="SAM" id="MobiDB-lite"/>
    </source>
</evidence>
<dbReference type="EMBL" id="LGRX02001589">
    <property type="protein sequence ID" value="KAK3285879.1"/>
    <property type="molecule type" value="Genomic_DNA"/>
</dbReference>
<feature type="transmembrane region" description="Helical" evidence="2">
    <location>
        <begin position="1317"/>
        <end position="1340"/>
    </location>
</feature>
<dbReference type="InterPro" id="IPR006626">
    <property type="entry name" value="PbH1"/>
</dbReference>
<accession>A0AAE0GWX5</accession>